<comment type="catalytic activity">
    <reaction evidence="3">
        <text>a quinone + NADH + 5 H(+)(in) = a quinol + NAD(+) + 4 H(+)(out)</text>
        <dbReference type="Rhea" id="RHEA:57888"/>
        <dbReference type="ChEBI" id="CHEBI:15378"/>
        <dbReference type="ChEBI" id="CHEBI:24646"/>
        <dbReference type="ChEBI" id="CHEBI:57540"/>
        <dbReference type="ChEBI" id="CHEBI:57945"/>
        <dbReference type="ChEBI" id="CHEBI:132124"/>
    </reaction>
</comment>
<organism evidence="5 6">
    <name type="scientific">Brevibacillus fulvus</name>
    <dbReference type="NCBI Taxonomy" id="1125967"/>
    <lineage>
        <taxon>Bacteria</taxon>
        <taxon>Bacillati</taxon>
        <taxon>Bacillota</taxon>
        <taxon>Bacilli</taxon>
        <taxon>Bacillales</taxon>
        <taxon>Paenibacillaceae</taxon>
        <taxon>Brevibacillus</taxon>
    </lineage>
</organism>
<dbReference type="Proteomes" id="UP000717624">
    <property type="component" value="Unassembled WGS sequence"/>
</dbReference>
<dbReference type="HAMAP" id="MF_01357">
    <property type="entry name" value="NDH1_NuoC"/>
    <property type="match status" value="1"/>
</dbReference>
<dbReference type="Pfam" id="PF00329">
    <property type="entry name" value="Complex1_30kDa"/>
    <property type="match status" value="1"/>
</dbReference>
<gene>
    <name evidence="3" type="primary">nuoC</name>
    <name evidence="5" type="ORF">JOD01_001779</name>
</gene>
<evidence type="ECO:0000259" key="4">
    <source>
        <dbReference type="Pfam" id="PF00329"/>
    </source>
</evidence>
<dbReference type="PANTHER" id="PTHR10884:SF14">
    <property type="entry name" value="NADH DEHYDROGENASE [UBIQUINONE] IRON-SULFUR PROTEIN 3, MITOCHONDRIAL"/>
    <property type="match status" value="1"/>
</dbReference>
<evidence type="ECO:0000256" key="1">
    <source>
        <dbReference type="ARBA" id="ARBA00007569"/>
    </source>
</evidence>
<keyword evidence="3" id="KW-0472">Membrane</keyword>
<keyword evidence="3" id="KW-1278">Translocase</keyword>
<dbReference type="RefSeq" id="WP_204517893.1">
    <property type="nucleotide sequence ID" value="NZ_BAABIN010000020.1"/>
</dbReference>
<dbReference type="GO" id="GO:0005886">
    <property type="term" value="C:plasma membrane"/>
    <property type="evidence" value="ECO:0007669"/>
    <property type="project" value="UniProtKB-SubCell"/>
</dbReference>
<keyword evidence="3" id="KW-0520">NAD</keyword>
<dbReference type="NCBIfam" id="TIGR01961">
    <property type="entry name" value="NuoC_fam"/>
    <property type="match status" value="1"/>
</dbReference>
<accession>A0A939BP86</accession>
<keyword evidence="2 3" id="KW-0813">Transport</keyword>
<comment type="similarity">
    <text evidence="1 3">Belongs to the complex I 30 kDa subunit family.</text>
</comment>
<evidence type="ECO:0000313" key="6">
    <source>
        <dbReference type="Proteomes" id="UP000717624"/>
    </source>
</evidence>
<dbReference type="InterPro" id="IPR037232">
    <property type="entry name" value="NADH_quin_OxRdtase_su_C/D-like"/>
</dbReference>
<dbReference type="EMBL" id="JAFBEB010000005">
    <property type="protein sequence ID" value="MBM7590175.1"/>
    <property type="molecule type" value="Genomic_DNA"/>
</dbReference>
<dbReference type="GO" id="GO:0008137">
    <property type="term" value="F:NADH dehydrogenase (ubiquinone) activity"/>
    <property type="evidence" value="ECO:0007669"/>
    <property type="project" value="InterPro"/>
</dbReference>
<name>A0A939BP86_9BACL</name>
<dbReference type="GO" id="GO:0050136">
    <property type="term" value="F:NADH dehydrogenase (quinone) (non-electrogenic) activity"/>
    <property type="evidence" value="ECO:0007669"/>
    <property type="project" value="UniProtKB-UniRule"/>
</dbReference>
<comment type="subcellular location">
    <subcellularLocation>
        <location evidence="3">Cell membrane</location>
        <topology evidence="3">Peripheral membrane protein</topology>
        <orientation evidence="3">Cytoplasmic side</orientation>
    </subcellularLocation>
</comment>
<dbReference type="EC" id="7.1.1.-" evidence="3"/>
<comment type="subunit">
    <text evidence="3">NDH-1 is composed of 14 different subunits. Subunits NuoB, C, D, E, F, and G constitute the peripheral sector of the complex.</text>
</comment>
<proteinExistence type="inferred from homology"/>
<comment type="function">
    <text evidence="3">NDH-1 shuttles electrons from NADH, via FMN and iron-sulfur (Fe-S) centers, to quinones in the respiratory chain. The immediate electron acceptor for the enzyme in this species is believed to be a menaquinone. Couples the redox reaction to proton translocation (for every two electrons transferred, four hydrogen ions are translocated across the cytoplasmic membrane), and thus conserves the redox energy in a proton gradient.</text>
</comment>
<dbReference type="GO" id="GO:0048038">
    <property type="term" value="F:quinone binding"/>
    <property type="evidence" value="ECO:0007669"/>
    <property type="project" value="UniProtKB-KW"/>
</dbReference>
<keyword evidence="3" id="KW-1003">Cell membrane</keyword>
<protein>
    <recommendedName>
        <fullName evidence="3">NADH-quinone oxidoreductase subunit C</fullName>
        <ecNumber evidence="3">7.1.1.-</ecNumber>
    </recommendedName>
    <alternativeName>
        <fullName evidence="3">NADH dehydrogenase I subunit C</fullName>
    </alternativeName>
    <alternativeName>
        <fullName evidence="3">NDH-1 subunit C</fullName>
    </alternativeName>
</protein>
<reference evidence="5" key="1">
    <citation type="submission" date="2021-01" db="EMBL/GenBank/DDBJ databases">
        <title>Genomic Encyclopedia of Type Strains, Phase IV (KMG-IV): sequencing the most valuable type-strain genomes for metagenomic binning, comparative biology and taxonomic classification.</title>
        <authorList>
            <person name="Goeker M."/>
        </authorList>
    </citation>
    <scope>NUCLEOTIDE SEQUENCE</scope>
    <source>
        <strain evidence="5">DSM 25523</strain>
    </source>
</reference>
<dbReference type="PANTHER" id="PTHR10884">
    <property type="entry name" value="NADH DEHYDROGENASE UBIQUINONE IRON-SULFUR PROTEIN 3"/>
    <property type="match status" value="1"/>
</dbReference>
<dbReference type="AlphaFoldDB" id="A0A939BP86"/>
<sequence>MEEHVQLTPLERYVTRIGEKFGESAIENAYINELAKHVPTLVIQKEQWKEVARFLKEDESLHFEYLSNLHGIDYEDRMEMYYHFYSYKHRQNLAVKIVLPRENPSVCSVAEIWGGADWSERETYDLLGIHFAGHPNLTRIMLPDDWVGYPLRKDYVEYDEEV</sequence>
<evidence type="ECO:0000256" key="2">
    <source>
        <dbReference type="ARBA" id="ARBA00022448"/>
    </source>
</evidence>
<dbReference type="Gene3D" id="3.30.460.80">
    <property type="entry name" value="NADH:ubiquinone oxidoreductase, 30kDa subunit"/>
    <property type="match status" value="1"/>
</dbReference>
<keyword evidence="3" id="KW-0874">Quinone</keyword>
<feature type="domain" description="NADH:ubiquinone oxidoreductase 30kDa subunit" evidence="4">
    <location>
        <begin position="42"/>
        <end position="156"/>
    </location>
</feature>
<keyword evidence="6" id="KW-1185">Reference proteome</keyword>
<evidence type="ECO:0000256" key="3">
    <source>
        <dbReference type="HAMAP-Rule" id="MF_01357"/>
    </source>
</evidence>
<comment type="caution">
    <text evidence="5">The sequence shown here is derived from an EMBL/GenBank/DDBJ whole genome shotgun (WGS) entry which is preliminary data.</text>
</comment>
<dbReference type="InterPro" id="IPR010218">
    <property type="entry name" value="NADH_DH_suC"/>
</dbReference>
<dbReference type="SUPFAM" id="SSF143243">
    <property type="entry name" value="Nqo5-like"/>
    <property type="match status" value="1"/>
</dbReference>
<evidence type="ECO:0000313" key="5">
    <source>
        <dbReference type="EMBL" id="MBM7590175.1"/>
    </source>
</evidence>
<dbReference type="InterPro" id="IPR001268">
    <property type="entry name" value="NADH_UbQ_OxRdtase_30kDa_su"/>
</dbReference>